<dbReference type="InterPro" id="IPR007168">
    <property type="entry name" value="Phageshock_PspC_N"/>
</dbReference>
<dbReference type="Pfam" id="PF04024">
    <property type="entry name" value="PspC"/>
    <property type="match status" value="1"/>
</dbReference>
<keyword evidence="11" id="KW-1185">Reference proteome</keyword>
<sequence>MNKTVNINLGGMFFHIDEDAYLKLTRYFDAIKRSLNNSSGQDEIIKDIEMRVSELLTEKQKSEKHVVGLKDVDEVIAVMGQPEDYRLEDEGSTNQSFNSDNRKHKKLYRDKEKGMIGGVATGLGHYFGIDAVWIKIVFLIFVFAGFGTGILAYFVLWVVTPEAVTTSEKLEMTGEPVTISNIEKKVREEIDSLSDKFKNADYDKVGNQVKSGAERISSSFGDFVMTVFKIFAKFLGVILIMSGITVLILLLIGVFTLGTNVFLDFPWENFIEAGNFTEYPIWSFGLLMFFAVGIPFFFMTLLGFKLLSPNTKTIGNIAKYTLLAIWIIAVAVAISIGIKQATEISYDNKTVEKKAINITPNDTLYVKFRYNDYYAKDLNHHKEFEFVQDSANNALIYSNDVRLHVLHTDQAAPYLQIEKSARGNSFTSAKKRAEKINYNIDIKGNYLILDNYFLTDVKNKFRGQEVDVFLYLPEGQLFKPDASIQDYDDSENDFFNLHFSGNYSYKVQGSKIKCLNCPVDEDDYNDTEEQDTIENDTVKEVSIKINGEEVLNAKKSKGRLTTDKNGVIIKIN</sequence>
<feature type="transmembrane region" description="Helical" evidence="6">
    <location>
        <begin position="279"/>
        <end position="308"/>
    </location>
</feature>
<dbReference type="EMBL" id="CAIJDO010000194">
    <property type="protein sequence ID" value="CAD0007444.1"/>
    <property type="molecule type" value="Genomic_DNA"/>
</dbReference>
<name>A0A6V6Z7M4_9FLAO</name>
<evidence type="ECO:0000256" key="2">
    <source>
        <dbReference type="ARBA" id="ARBA00022475"/>
    </source>
</evidence>
<dbReference type="InterPro" id="IPR052027">
    <property type="entry name" value="PspC"/>
</dbReference>
<evidence type="ECO:0000256" key="6">
    <source>
        <dbReference type="SAM" id="Phobius"/>
    </source>
</evidence>
<dbReference type="InterPro" id="IPR054321">
    <property type="entry name" value="PspC-rel_TM"/>
</dbReference>
<protein>
    <submittedName>
        <fullName evidence="10">Uncharacterized protein</fullName>
    </submittedName>
</protein>
<dbReference type="Proteomes" id="UP000556700">
    <property type="component" value="Unassembled WGS sequence"/>
</dbReference>
<proteinExistence type="predicted"/>
<evidence type="ECO:0000256" key="1">
    <source>
        <dbReference type="ARBA" id="ARBA00004162"/>
    </source>
</evidence>
<accession>A0A6V6Z7M4</accession>
<comment type="subcellular location">
    <subcellularLocation>
        <location evidence="1">Cell membrane</location>
        <topology evidence="1">Single-pass membrane protein</topology>
    </subcellularLocation>
</comment>
<feature type="domain" description="Phage shock protein PspC N-terminal" evidence="7">
    <location>
        <begin position="105"/>
        <end position="163"/>
    </location>
</feature>
<dbReference type="PANTHER" id="PTHR33885:SF3">
    <property type="entry name" value="PHAGE SHOCK PROTEIN C"/>
    <property type="match status" value="1"/>
</dbReference>
<dbReference type="AlphaFoldDB" id="A0A6V6Z7M4"/>
<evidence type="ECO:0000259" key="9">
    <source>
        <dbReference type="Pfam" id="PF22744"/>
    </source>
</evidence>
<dbReference type="InterPro" id="IPR054319">
    <property type="entry name" value="PspC-rel_ToastRack"/>
</dbReference>
<gene>
    <name evidence="10" type="ORF">FLACHUCJ7_03300</name>
</gene>
<feature type="transmembrane region" description="Helical" evidence="6">
    <location>
        <begin position="320"/>
        <end position="338"/>
    </location>
</feature>
<dbReference type="GO" id="GO:0005886">
    <property type="term" value="C:plasma membrane"/>
    <property type="evidence" value="ECO:0007669"/>
    <property type="project" value="UniProtKB-SubCell"/>
</dbReference>
<evidence type="ECO:0000313" key="10">
    <source>
        <dbReference type="EMBL" id="CAD0007444.1"/>
    </source>
</evidence>
<dbReference type="RefSeq" id="WP_031457021.1">
    <property type="nucleotide sequence ID" value="NZ_CAIJDO010000194.1"/>
</dbReference>
<reference evidence="10 11" key="1">
    <citation type="submission" date="2020-06" db="EMBL/GenBank/DDBJ databases">
        <authorList>
            <person name="Criscuolo A."/>
        </authorList>
    </citation>
    <scope>NUCLEOTIDE SEQUENCE [LARGE SCALE GENOMIC DNA]</scope>
    <source>
        <strain evidence="11">CIP 110025</strain>
    </source>
</reference>
<dbReference type="PANTHER" id="PTHR33885">
    <property type="entry name" value="PHAGE SHOCK PROTEIN C"/>
    <property type="match status" value="1"/>
</dbReference>
<organism evidence="10 11">
    <name type="scientific">Flavobacterium chungangense</name>
    <dbReference type="NCBI Taxonomy" id="554283"/>
    <lineage>
        <taxon>Bacteria</taxon>
        <taxon>Pseudomonadati</taxon>
        <taxon>Bacteroidota</taxon>
        <taxon>Flavobacteriia</taxon>
        <taxon>Flavobacteriales</taxon>
        <taxon>Flavobacteriaceae</taxon>
        <taxon>Flavobacterium</taxon>
    </lineage>
</organism>
<feature type="transmembrane region" description="Helical" evidence="6">
    <location>
        <begin position="114"/>
        <end position="134"/>
    </location>
</feature>
<dbReference type="Pfam" id="PF22744">
    <property type="entry name" value="Toast-rack_PspC-Cterm"/>
    <property type="match status" value="1"/>
</dbReference>
<keyword evidence="3 6" id="KW-0812">Transmembrane</keyword>
<keyword evidence="4 6" id="KW-1133">Transmembrane helix</keyword>
<evidence type="ECO:0000259" key="8">
    <source>
        <dbReference type="Pfam" id="PF22571"/>
    </source>
</evidence>
<feature type="transmembrane region" description="Helical" evidence="6">
    <location>
        <begin position="140"/>
        <end position="159"/>
    </location>
</feature>
<feature type="domain" description="PspC-related ToastRack" evidence="9">
    <location>
        <begin position="387"/>
        <end position="519"/>
    </location>
</feature>
<evidence type="ECO:0000256" key="4">
    <source>
        <dbReference type="ARBA" id="ARBA00022989"/>
    </source>
</evidence>
<keyword evidence="2" id="KW-1003">Cell membrane</keyword>
<evidence type="ECO:0000259" key="7">
    <source>
        <dbReference type="Pfam" id="PF04024"/>
    </source>
</evidence>
<feature type="domain" description="PspC-related transmembrane region" evidence="8">
    <location>
        <begin position="203"/>
        <end position="343"/>
    </location>
</feature>
<comment type="caution">
    <text evidence="10">The sequence shown here is derived from an EMBL/GenBank/DDBJ whole genome shotgun (WGS) entry which is preliminary data.</text>
</comment>
<feature type="transmembrane region" description="Helical" evidence="6">
    <location>
        <begin position="234"/>
        <end position="259"/>
    </location>
</feature>
<keyword evidence="5 6" id="KW-0472">Membrane</keyword>
<evidence type="ECO:0000256" key="5">
    <source>
        <dbReference type="ARBA" id="ARBA00023136"/>
    </source>
</evidence>
<evidence type="ECO:0000313" key="11">
    <source>
        <dbReference type="Proteomes" id="UP000556700"/>
    </source>
</evidence>
<evidence type="ECO:0000256" key="3">
    <source>
        <dbReference type="ARBA" id="ARBA00022692"/>
    </source>
</evidence>
<dbReference type="Pfam" id="PF22571">
    <property type="entry name" value="LiaI-LiaF-TM_PspC"/>
    <property type="match status" value="1"/>
</dbReference>